<name>A0A645FNI0_9ZZZZ</name>
<gene>
    <name evidence="6" type="ORF">SDC9_163324</name>
</gene>
<evidence type="ECO:0000256" key="1">
    <source>
        <dbReference type="ARBA" id="ARBA00001445"/>
    </source>
</evidence>
<dbReference type="SUPFAM" id="SSF48208">
    <property type="entry name" value="Six-hairpin glycosidases"/>
    <property type="match status" value="1"/>
</dbReference>
<feature type="domain" description="Alpha-L-rhamnosidase C-terminal" evidence="5">
    <location>
        <begin position="126"/>
        <end position="201"/>
    </location>
</feature>
<organism evidence="6">
    <name type="scientific">bioreactor metagenome</name>
    <dbReference type="NCBI Taxonomy" id="1076179"/>
    <lineage>
        <taxon>unclassified sequences</taxon>
        <taxon>metagenomes</taxon>
        <taxon>ecological metagenomes</taxon>
    </lineage>
</organism>
<dbReference type="GO" id="GO:0030596">
    <property type="term" value="F:alpha-L-rhamnosidase activity"/>
    <property type="evidence" value="ECO:0007669"/>
    <property type="project" value="UniProtKB-EC"/>
</dbReference>
<proteinExistence type="predicted"/>
<dbReference type="Pfam" id="PF17390">
    <property type="entry name" value="Bac_rhamnosid_C"/>
    <property type="match status" value="1"/>
</dbReference>
<dbReference type="AlphaFoldDB" id="A0A645FNI0"/>
<comment type="catalytic activity">
    <reaction evidence="1">
        <text>Hydrolysis of terminal non-reducing alpha-L-rhamnose residues in alpha-L-rhamnosides.</text>
        <dbReference type="EC" id="3.2.1.40"/>
    </reaction>
</comment>
<dbReference type="InterPro" id="IPR008928">
    <property type="entry name" value="6-hairpin_glycosidase_sf"/>
</dbReference>
<feature type="domain" description="Alpha-L-rhamnosidase six-hairpin glycosidase" evidence="4">
    <location>
        <begin position="3"/>
        <end position="124"/>
    </location>
</feature>
<evidence type="ECO:0000259" key="4">
    <source>
        <dbReference type="Pfam" id="PF17389"/>
    </source>
</evidence>
<dbReference type="Gene3D" id="2.60.420.10">
    <property type="entry name" value="Maltose phosphorylase, domain 3"/>
    <property type="match status" value="1"/>
</dbReference>
<protein>
    <recommendedName>
        <fullName evidence="2">alpha-L-rhamnosidase</fullName>
        <ecNumber evidence="2">3.2.1.40</ecNumber>
    </recommendedName>
</protein>
<reference evidence="6" key="1">
    <citation type="submission" date="2019-08" db="EMBL/GenBank/DDBJ databases">
        <authorList>
            <person name="Kucharzyk K."/>
            <person name="Murdoch R.W."/>
            <person name="Higgins S."/>
            <person name="Loffler F."/>
        </authorList>
    </citation>
    <scope>NUCLEOTIDE SEQUENCE</scope>
</reference>
<dbReference type="PANTHER" id="PTHR33307:SF6">
    <property type="entry name" value="ALPHA-RHAMNOSIDASE (EUROFUNG)-RELATED"/>
    <property type="match status" value="1"/>
</dbReference>
<dbReference type="InterPro" id="IPR016007">
    <property type="entry name" value="Alpha_rhamnosid"/>
</dbReference>
<dbReference type="EC" id="3.2.1.40" evidence="2"/>
<sequence>MKGYTQTCYLLALKFDLLPEELREKATNHLVDAIKAKNGHLSTGFVGVSYLLPVLTEVGKAETAYSLMLKDTFPSWLFSVKHGATTIWERWDGWTPEKGFQDPGMNSFNHYSLGSCGEYLFGYVGGIRAASPGFRNVSIAPVVCDGLDWARTRYESIQGQIATHWKRDGNRFALEVTIPPNTTGTVVIPAGANSEITESGKSLTKVQGVKILQRTASNAVVQIGSGTYRFGSELDAASTGWLVGGL</sequence>
<comment type="caution">
    <text evidence="6">The sequence shown here is derived from an EMBL/GenBank/DDBJ whole genome shotgun (WGS) entry which is preliminary data.</text>
</comment>
<dbReference type="InterPro" id="IPR012341">
    <property type="entry name" value="6hp_glycosidase-like_sf"/>
</dbReference>
<accession>A0A645FNI0</accession>
<keyword evidence="3" id="KW-0378">Hydrolase</keyword>
<dbReference type="EMBL" id="VSSQ01062878">
    <property type="protein sequence ID" value="MPN15988.1"/>
    <property type="molecule type" value="Genomic_DNA"/>
</dbReference>
<evidence type="ECO:0000256" key="2">
    <source>
        <dbReference type="ARBA" id="ARBA00012652"/>
    </source>
</evidence>
<dbReference type="Pfam" id="PF17389">
    <property type="entry name" value="Bac_rhamnosid6H"/>
    <property type="match status" value="1"/>
</dbReference>
<evidence type="ECO:0000313" key="6">
    <source>
        <dbReference type="EMBL" id="MPN15988.1"/>
    </source>
</evidence>
<dbReference type="InterPro" id="IPR035396">
    <property type="entry name" value="Bac_rhamnosid6H"/>
</dbReference>
<dbReference type="GO" id="GO:0005975">
    <property type="term" value="P:carbohydrate metabolic process"/>
    <property type="evidence" value="ECO:0007669"/>
    <property type="project" value="InterPro"/>
</dbReference>
<dbReference type="InterPro" id="IPR035398">
    <property type="entry name" value="Bac_rhamnosid_C"/>
</dbReference>
<dbReference type="Gene3D" id="1.50.10.10">
    <property type="match status" value="1"/>
</dbReference>
<evidence type="ECO:0000256" key="3">
    <source>
        <dbReference type="ARBA" id="ARBA00022801"/>
    </source>
</evidence>
<evidence type="ECO:0000259" key="5">
    <source>
        <dbReference type="Pfam" id="PF17390"/>
    </source>
</evidence>
<dbReference type="PANTHER" id="PTHR33307">
    <property type="entry name" value="ALPHA-RHAMNOSIDASE (EUROFUNG)"/>
    <property type="match status" value="1"/>
</dbReference>